<evidence type="ECO:0000259" key="5">
    <source>
        <dbReference type="Pfam" id="PF03088"/>
    </source>
</evidence>
<keyword evidence="7" id="KW-1185">Reference proteome</keyword>
<dbReference type="PANTHER" id="PTHR10426:SF68">
    <property type="entry name" value="OS07G0614000 PROTEIN"/>
    <property type="match status" value="1"/>
</dbReference>
<gene>
    <name evidence="6" type="ORF">PIB30_095638</name>
</gene>
<dbReference type="InterPro" id="IPR011042">
    <property type="entry name" value="6-blade_b-propeller_TolB-like"/>
</dbReference>
<feature type="domain" description="Strictosidine synthase conserved region" evidence="5">
    <location>
        <begin position="80"/>
        <end position="150"/>
    </location>
</feature>
<organism evidence="6 7">
    <name type="scientific">Stylosanthes scabra</name>
    <dbReference type="NCBI Taxonomy" id="79078"/>
    <lineage>
        <taxon>Eukaryota</taxon>
        <taxon>Viridiplantae</taxon>
        <taxon>Streptophyta</taxon>
        <taxon>Embryophyta</taxon>
        <taxon>Tracheophyta</taxon>
        <taxon>Spermatophyta</taxon>
        <taxon>Magnoliopsida</taxon>
        <taxon>eudicotyledons</taxon>
        <taxon>Gunneridae</taxon>
        <taxon>Pentapetalae</taxon>
        <taxon>rosids</taxon>
        <taxon>fabids</taxon>
        <taxon>Fabales</taxon>
        <taxon>Fabaceae</taxon>
        <taxon>Papilionoideae</taxon>
        <taxon>50 kb inversion clade</taxon>
        <taxon>dalbergioids sensu lato</taxon>
        <taxon>Dalbergieae</taxon>
        <taxon>Pterocarpus clade</taxon>
        <taxon>Stylosanthes</taxon>
    </lineage>
</organism>
<evidence type="ECO:0000256" key="3">
    <source>
        <dbReference type="ARBA" id="ARBA00022554"/>
    </source>
</evidence>
<dbReference type="PANTHER" id="PTHR10426">
    <property type="entry name" value="STRICTOSIDINE SYNTHASE-RELATED"/>
    <property type="match status" value="1"/>
</dbReference>
<comment type="similarity">
    <text evidence="2">Belongs to the strictosidine synthase family.</text>
</comment>
<sequence length="192" mass="21719">MTFEIVSDGSIYFSDASKKHGLDDVHLDLLEARPHGQVLKYNPTSNEVSIVLSKLHFANGVALSQDKDYLLVCETWKVSDGSIYFSDASKKHGLDDVHLDLLEARPHGQVLKYNPTSNEVSIVLSKLHFANGVALSQDKDYLLVCETWKVLGRRLLLTWWSSVKHTSRECINRSMFVVQKDYQNIAVRRSGL</sequence>
<dbReference type="Proteomes" id="UP001341840">
    <property type="component" value="Unassembled WGS sequence"/>
</dbReference>
<reference evidence="6 7" key="1">
    <citation type="journal article" date="2023" name="Plants (Basel)">
        <title>Bridging the Gap: Combining Genomics and Transcriptomics Approaches to Understand Stylosanthes scabra, an Orphan Legume from the Brazilian Caatinga.</title>
        <authorList>
            <person name="Ferreira-Neto J.R.C."/>
            <person name="da Silva M.D."/>
            <person name="Binneck E."/>
            <person name="de Melo N.F."/>
            <person name="da Silva R.H."/>
            <person name="de Melo A.L.T.M."/>
            <person name="Pandolfi V."/>
            <person name="Bustamante F.O."/>
            <person name="Brasileiro-Vidal A.C."/>
            <person name="Benko-Iseppon A.M."/>
        </authorList>
    </citation>
    <scope>NUCLEOTIDE SEQUENCE [LARGE SCALE GENOMIC DNA]</scope>
    <source>
        <tissue evidence="6">Leaves</tissue>
    </source>
</reference>
<dbReference type="EMBL" id="JASCZI010002201">
    <property type="protein sequence ID" value="MED6115957.1"/>
    <property type="molecule type" value="Genomic_DNA"/>
</dbReference>
<keyword evidence="4" id="KW-0325">Glycoprotein</keyword>
<keyword evidence="3" id="KW-0926">Vacuole</keyword>
<feature type="domain" description="Strictosidine synthase conserved region" evidence="5">
    <location>
        <begin position="5"/>
        <end position="76"/>
    </location>
</feature>
<dbReference type="Pfam" id="PF03088">
    <property type="entry name" value="Str_synth"/>
    <property type="match status" value="2"/>
</dbReference>
<evidence type="ECO:0000313" key="6">
    <source>
        <dbReference type="EMBL" id="MED6115957.1"/>
    </source>
</evidence>
<dbReference type="SUPFAM" id="SSF63829">
    <property type="entry name" value="Calcium-dependent phosphotriesterase"/>
    <property type="match status" value="2"/>
</dbReference>
<accession>A0ABU6QWH5</accession>
<dbReference type="Gene3D" id="2.120.10.30">
    <property type="entry name" value="TolB, C-terminal domain"/>
    <property type="match status" value="2"/>
</dbReference>
<evidence type="ECO:0000313" key="7">
    <source>
        <dbReference type="Proteomes" id="UP001341840"/>
    </source>
</evidence>
<evidence type="ECO:0000256" key="4">
    <source>
        <dbReference type="ARBA" id="ARBA00023180"/>
    </source>
</evidence>
<protein>
    <recommendedName>
        <fullName evidence="5">Strictosidine synthase conserved region domain-containing protein</fullName>
    </recommendedName>
</protein>
<comment type="caution">
    <text evidence="6">The sequence shown here is derived from an EMBL/GenBank/DDBJ whole genome shotgun (WGS) entry which is preliminary data.</text>
</comment>
<proteinExistence type="inferred from homology"/>
<evidence type="ECO:0000256" key="1">
    <source>
        <dbReference type="ARBA" id="ARBA00004116"/>
    </source>
</evidence>
<name>A0ABU6QWH5_9FABA</name>
<comment type="subcellular location">
    <subcellularLocation>
        <location evidence="1">Vacuole</location>
    </subcellularLocation>
</comment>
<dbReference type="InterPro" id="IPR018119">
    <property type="entry name" value="Strictosidine_synth_cons-reg"/>
</dbReference>
<evidence type="ECO:0000256" key="2">
    <source>
        <dbReference type="ARBA" id="ARBA00009191"/>
    </source>
</evidence>